<sequence>MEGFKIVRNAMDWEHPIWTGILMHYGPGAVQYHPQTWVTPREGYGPLTVFQDWPSTLGYWNTRFRPGARQWRIFQCVYTPSRWDKVWRANSGWMVQVAHMPPGTVLADAVMITVPVEENYL</sequence>
<dbReference type="Proteomes" id="UP000242972">
    <property type="component" value="Unassembled WGS sequence"/>
</dbReference>
<evidence type="ECO:0000313" key="1">
    <source>
        <dbReference type="EMBL" id="PSR26406.1"/>
    </source>
</evidence>
<evidence type="ECO:0000313" key="2">
    <source>
        <dbReference type="Proteomes" id="UP000242972"/>
    </source>
</evidence>
<protein>
    <submittedName>
        <fullName evidence="1">Uncharacterized protein</fullName>
    </submittedName>
</protein>
<gene>
    <name evidence="1" type="ORF">C7B46_19965</name>
</gene>
<comment type="caution">
    <text evidence="1">The sequence shown here is derived from an EMBL/GenBank/DDBJ whole genome shotgun (WGS) entry which is preliminary data.</text>
</comment>
<organism evidence="1 2">
    <name type="scientific">Sulfobacillus benefaciens</name>
    <dbReference type="NCBI Taxonomy" id="453960"/>
    <lineage>
        <taxon>Bacteria</taxon>
        <taxon>Bacillati</taxon>
        <taxon>Bacillota</taxon>
        <taxon>Clostridia</taxon>
        <taxon>Eubacteriales</taxon>
        <taxon>Clostridiales Family XVII. Incertae Sedis</taxon>
        <taxon>Sulfobacillus</taxon>
    </lineage>
</organism>
<proteinExistence type="predicted"/>
<dbReference type="EMBL" id="PXYW01000124">
    <property type="protein sequence ID" value="PSR26406.1"/>
    <property type="molecule type" value="Genomic_DNA"/>
</dbReference>
<dbReference type="AlphaFoldDB" id="A0A2T2WW03"/>
<accession>A0A2T2WW03</accession>
<reference evidence="1 2" key="1">
    <citation type="journal article" date="2014" name="BMC Genomics">
        <title>Comparison of environmental and isolate Sulfobacillus genomes reveals diverse carbon, sulfur, nitrogen, and hydrogen metabolisms.</title>
        <authorList>
            <person name="Justice N.B."/>
            <person name="Norman A."/>
            <person name="Brown C.T."/>
            <person name="Singh A."/>
            <person name="Thomas B.C."/>
            <person name="Banfield J.F."/>
        </authorList>
    </citation>
    <scope>NUCLEOTIDE SEQUENCE [LARGE SCALE GENOMIC DNA]</scope>
    <source>
        <strain evidence="1">AMDSBA4</strain>
    </source>
</reference>
<name>A0A2T2WW03_9FIRM</name>